<dbReference type="Pfam" id="PF00270">
    <property type="entry name" value="DEAD"/>
    <property type="match status" value="1"/>
</dbReference>
<dbReference type="InterPro" id="IPR011545">
    <property type="entry name" value="DEAD/DEAH_box_helicase_dom"/>
</dbReference>
<dbReference type="NCBIfam" id="NF008166">
    <property type="entry name" value="PRK10917.1-4"/>
    <property type="match status" value="1"/>
</dbReference>
<dbReference type="InterPro" id="IPR012340">
    <property type="entry name" value="NA-bd_OB-fold"/>
</dbReference>
<feature type="domain" description="Helicase C-terminal" evidence="17">
    <location>
        <begin position="471"/>
        <end position="628"/>
    </location>
</feature>
<dbReference type="InterPro" id="IPR004609">
    <property type="entry name" value="ATP-dep_DNA_helicase_RecG"/>
</dbReference>
<dbReference type="PANTHER" id="PTHR47964:SF1">
    <property type="entry name" value="ATP-DEPENDENT DNA HELICASE HOMOLOG RECG, CHLOROPLASTIC"/>
    <property type="match status" value="1"/>
</dbReference>
<keyword evidence="9 15" id="KW-0233">DNA recombination</keyword>
<dbReference type="InterPro" id="IPR014001">
    <property type="entry name" value="Helicase_ATP-bd"/>
</dbReference>
<dbReference type="Pfam" id="PF19833">
    <property type="entry name" value="RecG_dom3_C"/>
    <property type="match status" value="1"/>
</dbReference>
<dbReference type="NCBIfam" id="NF008165">
    <property type="entry name" value="PRK10917.1-3"/>
    <property type="match status" value="1"/>
</dbReference>
<dbReference type="OrthoDB" id="9804325at2"/>
<dbReference type="CDD" id="cd17992">
    <property type="entry name" value="DEXHc_RecG"/>
    <property type="match status" value="1"/>
</dbReference>
<evidence type="ECO:0000256" key="14">
    <source>
        <dbReference type="ARBA" id="ARBA00048988"/>
    </source>
</evidence>
<dbReference type="EMBL" id="PYLY01000004">
    <property type="protein sequence ID" value="PSU11882.1"/>
    <property type="molecule type" value="Genomic_DNA"/>
</dbReference>
<evidence type="ECO:0000256" key="3">
    <source>
        <dbReference type="ARBA" id="ARBA00022741"/>
    </source>
</evidence>
<evidence type="ECO:0000256" key="4">
    <source>
        <dbReference type="ARBA" id="ARBA00022763"/>
    </source>
</evidence>
<evidence type="ECO:0000256" key="9">
    <source>
        <dbReference type="ARBA" id="ARBA00023172"/>
    </source>
</evidence>
<dbReference type="SUPFAM" id="SSF52540">
    <property type="entry name" value="P-loop containing nucleoside triphosphate hydrolases"/>
    <property type="match status" value="2"/>
</dbReference>
<dbReference type="InterPro" id="IPR045562">
    <property type="entry name" value="RecG_dom3_C"/>
</dbReference>
<keyword evidence="11" id="KW-0413">Isomerase</keyword>
<dbReference type="SMART" id="SM00490">
    <property type="entry name" value="HELICc"/>
    <property type="match status" value="1"/>
</dbReference>
<comment type="catalytic activity">
    <reaction evidence="12 15">
        <text>Couples ATP hydrolysis with the unwinding of duplex DNA by translocating in the 3'-5' direction.</text>
        <dbReference type="EC" id="5.6.2.4"/>
    </reaction>
</comment>
<dbReference type="NCBIfam" id="NF008168">
    <property type="entry name" value="PRK10917.2-2"/>
    <property type="match status" value="1"/>
</dbReference>
<evidence type="ECO:0000256" key="5">
    <source>
        <dbReference type="ARBA" id="ARBA00022801"/>
    </source>
</evidence>
<evidence type="ECO:0000256" key="11">
    <source>
        <dbReference type="ARBA" id="ARBA00023235"/>
    </source>
</evidence>
<dbReference type="PANTHER" id="PTHR47964">
    <property type="entry name" value="ATP-DEPENDENT DNA HELICASE HOMOLOG RECG, CHLOROPLASTIC"/>
    <property type="match status" value="1"/>
</dbReference>
<evidence type="ECO:0000256" key="6">
    <source>
        <dbReference type="ARBA" id="ARBA00022806"/>
    </source>
</evidence>
<dbReference type="CDD" id="cd04488">
    <property type="entry name" value="RecG_wedge_OBF"/>
    <property type="match status" value="1"/>
</dbReference>
<sequence length="693" mass="76689">MSGQLLNTIALTELAGVGAKMAEKLHKIGLNNVQDVLFHLPLRYEDRTRIWPINRVAPGQFLTIQGEVSHCSIQFGKRKMLTVKIGDTTGSVTLKFFNFNAAMKNSFSQGKQVKAYGEIKGSQFGLEIIHPDYRLFSEPTELSVEETLTPVYPTTDGLRQATLRNLTDQALALLAKSAVTELLPTGLYDQQMTLAQALQLMHRPTADISLEQFDAGKHPAQKRLILEELLAQNLSMLALRSKGQQHQSWSLAPQYTLKQQLLASLPFTPTGAQQRVVADIEADLAQPQPMMRLVQGDVGSGKTLVAALAALRAIEHGYQVALMAPTELLAEQHALNFAQWLNPMGIEVGWMAGKLKGKAREKELVRIANGDAKMVVGTHALFQDQVVFQNLALIIIDEQHRFGVHQRLDLREKGAASGYYPHQLVMTATPIPRTLAMTAYADMDTSVIDELPPGRTPIQTVALPDSRRPQIIERIRAACQQEGRQTYWVCTLIDESEVLEAQAASDTADELTRLLPDLKVGLVHGRMKPKEKQAIMASFKAGEIDLLVATTVIEVGVDVPNASLMVIENPERLGLAQLHQLRGRVGRGQIASHCVLLYHAPLTKTAQKRLAVLRESSDGFVIAQRDLEIRGPGELLGTKQTGIADFKVADLIRDQYLIPQVQKLARYIHDQYPDNAAAIIDRWIGQRENYSNA</sequence>
<dbReference type="PROSITE" id="PS51194">
    <property type="entry name" value="HELICASE_CTER"/>
    <property type="match status" value="1"/>
</dbReference>
<dbReference type="InterPro" id="IPR033454">
    <property type="entry name" value="RecG_wedge"/>
</dbReference>
<evidence type="ECO:0000259" key="17">
    <source>
        <dbReference type="PROSITE" id="PS51194"/>
    </source>
</evidence>
<comment type="catalytic activity">
    <reaction evidence="14 15">
        <text>ATP + H2O = ADP + phosphate + H(+)</text>
        <dbReference type="Rhea" id="RHEA:13065"/>
        <dbReference type="ChEBI" id="CHEBI:15377"/>
        <dbReference type="ChEBI" id="CHEBI:15378"/>
        <dbReference type="ChEBI" id="CHEBI:30616"/>
        <dbReference type="ChEBI" id="CHEBI:43474"/>
        <dbReference type="ChEBI" id="CHEBI:456216"/>
        <dbReference type="EC" id="5.6.2.4"/>
    </reaction>
</comment>
<comment type="function">
    <text evidence="15">Plays a critical role in recombination and DNA repair. Helps process Holliday junction intermediates to mature products by catalyzing branch migration. Has replication fork regression activity, unwinds stalled or blocked replication forks to make a HJ that can be resolved. Has a DNA unwinding activity characteristic of a DNA helicase with 3'-5' polarity.</text>
</comment>
<keyword evidence="3 15" id="KW-0547">Nucleotide-binding</keyword>
<dbReference type="PROSITE" id="PS51192">
    <property type="entry name" value="HELICASE_ATP_BIND_1"/>
    <property type="match status" value="1"/>
</dbReference>
<dbReference type="Gene3D" id="3.40.50.300">
    <property type="entry name" value="P-loop containing nucleotide triphosphate hydrolases"/>
    <property type="match status" value="2"/>
</dbReference>
<dbReference type="Pfam" id="PF00271">
    <property type="entry name" value="Helicase_C"/>
    <property type="match status" value="1"/>
</dbReference>
<dbReference type="EC" id="5.6.2.4" evidence="13 15"/>
<evidence type="ECO:0000256" key="13">
    <source>
        <dbReference type="ARBA" id="ARBA00034808"/>
    </source>
</evidence>
<organism evidence="18 19">
    <name type="scientific">Photobacterium aquimaris</name>
    <dbReference type="NCBI Taxonomy" id="512643"/>
    <lineage>
        <taxon>Bacteria</taxon>
        <taxon>Pseudomonadati</taxon>
        <taxon>Pseudomonadota</taxon>
        <taxon>Gammaproteobacteria</taxon>
        <taxon>Vibrionales</taxon>
        <taxon>Vibrionaceae</taxon>
        <taxon>Photobacterium</taxon>
    </lineage>
</organism>
<dbReference type="FunFam" id="3.40.50.300:FF:000391">
    <property type="entry name" value="ATP-dependent DNA helicase RecG"/>
    <property type="match status" value="1"/>
</dbReference>
<evidence type="ECO:0000256" key="7">
    <source>
        <dbReference type="ARBA" id="ARBA00022840"/>
    </source>
</evidence>
<keyword evidence="6 15" id="KW-0347">Helicase</keyword>
<dbReference type="SUPFAM" id="SSF50249">
    <property type="entry name" value="Nucleic acid-binding proteins"/>
    <property type="match status" value="1"/>
</dbReference>
<evidence type="ECO:0000256" key="12">
    <source>
        <dbReference type="ARBA" id="ARBA00034617"/>
    </source>
</evidence>
<evidence type="ECO:0000313" key="19">
    <source>
        <dbReference type="Proteomes" id="UP000241858"/>
    </source>
</evidence>
<dbReference type="AlphaFoldDB" id="A0A2T3I1R5"/>
<dbReference type="GO" id="GO:0006310">
    <property type="term" value="P:DNA recombination"/>
    <property type="evidence" value="ECO:0007669"/>
    <property type="project" value="UniProtKB-UniRule"/>
</dbReference>
<dbReference type="SMART" id="SM00487">
    <property type="entry name" value="DEXDc"/>
    <property type="match status" value="1"/>
</dbReference>
<gene>
    <name evidence="18" type="ORF">C0W81_02745</name>
</gene>
<evidence type="ECO:0000259" key="16">
    <source>
        <dbReference type="PROSITE" id="PS51192"/>
    </source>
</evidence>
<keyword evidence="8" id="KW-0238">DNA-binding</keyword>
<evidence type="ECO:0000256" key="15">
    <source>
        <dbReference type="RuleBase" id="RU363016"/>
    </source>
</evidence>
<dbReference type="RefSeq" id="WP_060997759.1">
    <property type="nucleotide sequence ID" value="NZ_LNQZ01000008.1"/>
</dbReference>
<keyword evidence="7 15" id="KW-0067">ATP-binding</keyword>
<protein>
    <recommendedName>
        <fullName evidence="2 15">ATP-dependent DNA helicase RecG</fullName>
        <ecNumber evidence="13 15">5.6.2.4</ecNumber>
    </recommendedName>
</protein>
<evidence type="ECO:0000256" key="1">
    <source>
        <dbReference type="ARBA" id="ARBA00007504"/>
    </source>
</evidence>
<comment type="caution">
    <text evidence="18">The sequence shown here is derived from an EMBL/GenBank/DDBJ whole genome shotgun (WGS) entry which is preliminary data.</text>
</comment>
<keyword evidence="5 15" id="KW-0378">Hydrolase</keyword>
<accession>A0A2T3I1R5</accession>
<dbReference type="NCBIfam" id="NF008163">
    <property type="entry name" value="PRK10917.1-1"/>
    <property type="match status" value="1"/>
</dbReference>
<evidence type="ECO:0000256" key="8">
    <source>
        <dbReference type="ARBA" id="ARBA00023125"/>
    </source>
</evidence>
<dbReference type="InterPro" id="IPR027417">
    <property type="entry name" value="P-loop_NTPase"/>
</dbReference>
<feature type="domain" description="Helicase ATP-binding" evidence="16">
    <location>
        <begin position="283"/>
        <end position="448"/>
    </location>
</feature>
<dbReference type="InterPro" id="IPR047112">
    <property type="entry name" value="RecG/Mfd"/>
</dbReference>
<dbReference type="Gene3D" id="2.40.50.140">
    <property type="entry name" value="Nucleic acid-binding proteins"/>
    <property type="match status" value="1"/>
</dbReference>
<dbReference type="Proteomes" id="UP000241858">
    <property type="component" value="Unassembled WGS sequence"/>
</dbReference>
<proteinExistence type="inferred from homology"/>
<dbReference type="GO" id="GO:0016887">
    <property type="term" value="F:ATP hydrolysis activity"/>
    <property type="evidence" value="ECO:0007669"/>
    <property type="project" value="RHEA"/>
</dbReference>
<keyword evidence="4 15" id="KW-0227">DNA damage</keyword>
<dbReference type="InterPro" id="IPR001650">
    <property type="entry name" value="Helicase_C-like"/>
</dbReference>
<keyword evidence="10 15" id="KW-0234">DNA repair</keyword>
<dbReference type="GO" id="GO:0003677">
    <property type="term" value="F:DNA binding"/>
    <property type="evidence" value="ECO:0007669"/>
    <property type="project" value="UniProtKB-KW"/>
</dbReference>
<dbReference type="FunFam" id="3.40.50.300:FF:000715">
    <property type="entry name" value="ATP-dependent DNA helicase RecG"/>
    <property type="match status" value="1"/>
</dbReference>
<evidence type="ECO:0000256" key="10">
    <source>
        <dbReference type="ARBA" id="ARBA00023204"/>
    </source>
</evidence>
<comment type="similarity">
    <text evidence="1 15">Belongs to the helicase family. RecG subfamily.</text>
</comment>
<reference evidence="18 19" key="1">
    <citation type="submission" date="2018-03" db="EMBL/GenBank/DDBJ databases">
        <title>Whole genome sequencing of Histamine producing bacteria.</title>
        <authorList>
            <person name="Butler K."/>
        </authorList>
    </citation>
    <scope>NUCLEOTIDE SEQUENCE [LARGE SCALE GENOMIC DNA]</scope>
    <source>
        <strain evidence="18 19">DSM 23343</strain>
    </source>
</reference>
<dbReference type="GO" id="GO:0043138">
    <property type="term" value="F:3'-5' DNA helicase activity"/>
    <property type="evidence" value="ECO:0007669"/>
    <property type="project" value="UniProtKB-EC"/>
</dbReference>
<dbReference type="NCBIfam" id="TIGR00643">
    <property type="entry name" value="recG"/>
    <property type="match status" value="1"/>
</dbReference>
<dbReference type="CDD" id="cd18811">
    <property type="entry name" value="SF2_C_RecG"/>
    <property type="match status" value="1"/>
</dbReference>
<evidence type="ECO:0000313" key="18">
    <source>
        <dbReference type="EMBL" id="PSU11882.1"/>
    </source>
</evidence>
<dbReference type="Pfam" id="PF17191">
    <property type="entry name" value="RecG_wedge"/>
    <property type="match status" value="1"/>
</dbReference>
<dbReference type="GO" id="GO:0006281">
    <property type="term" value="P:DNA repair"/>
    <property type="evidence" value="ECO:0007669"/>
    <property type="project" value="UniProtKB-UniRule"/>
</dbReference>
<evidence type="ECO:0000256" key="2">
    <source>
        <dbReference type="ARBA" id="ARBA00017846"/>
    </source>
</evidence>
<name>A0A2T3I1R5_9GAMM</name>
<dbReference type="GO" id="GO:0005524">
    <property type="term" value="F:ATP binding"/>
    <property type="evidence" value="ECO:0007669"/>
    <property type="project" value="UniProtKB-KW"/>
</dbReference>